<gene>
    <name evidence="3" type="ORF">HAZT_HAZT011412</name>
</gene>
<dbReference type="GO" id="GO:0030431">
    <property type="term" value="P:sleep"/>
    <property type="evidence" value="ECO:0007669"/>
    <property type="project" value="InterPro"/>
</dbReference>
<keyword evidence="2" id="KW-0325">Glycoprotein</keyword>
<dbReference type="GO" id="GO:0032222">
    <property type="term" value="P:regulation of synaptic transmission, cholinergic"/>
    <property type="evidence" value="ECO:0007669"/>
    <property type="project" value="InterPro"/>
</dbReference>
<organism evidence="3">
    <name type="scientific">Hyalella azteca</name>
    <name type="common">Amphipod</name>
    <dbReference type="NCBI Taxonomy" id="294128"/>
    <lineage>
        <taxon>Eukaryota</taxon>
        <taxon>Metazoa</taxon>
        <taxon>Ecdysozoa</taxon>
        <taxon>Arthropoda</taxon>
        <taxon>Crustacea</taxon>
        <taxon>Multicrustacea</taxon>
        <taxon>Malacostraca</taxon>
        <taxon>Eumalacostraca</taxon>
        <taxon>Peracarida</taxon>
        <taxon>Amphipoda</taxon>
        <taxon>Senticaudata</taxon>
        <taxon>Talitrida</taxon>
        <taxon>Talitroidea</taxon>
        <taxon>Hyalellidae</taxon>
        <taxon>Hyalella</taxon>
    </lineage>
</organism>
<dbReference type="Pfam" id="PF17064">
    <property type="entry name" value="QVR"/>
    <property type="match status" value="1"/>
</dbReference>
<evidence type="ECO:0000313" key="3">
    <source>
        <dbReference type="EMBL" id="KAA0191951.1"/>
    </source>
</evidence>
<dbReference type="InterPro" id="IPR050975">
    <property type="entry name" value="Sleep_regulator"/>
</dbReference>
<accession>A0A6A0GXP2</accession>
<protein>
    <recommendedName>
        <fullName evidence="4">Protein sleepless</fullName>
    </recommendedName>
</protein>
<dbReference type="PANTHER" id="PTHR33562:SF18">
    <property type="entry name" value="BOUDIN-RELATED"/>
    <property type="match status" value="1"/>
</dbReference>
<reference evidence="3" key="1">
    <citation type="submission" date="2014-08" db="EMBL/GenBank/DDBJ databases">
        <authorList>
            <person name="Murali S."/>
            <person name="Richards S."/>
            <person name="Bandaranaike D."/>
            <person name="Bellair M."/>
            <person name="Blankenburg K."/>
            <person name="Chao H."/>
            <person name="Dinh H."/>
            <person name="Doddapaneni H."/>
            <person name="Dugan-Rocha S."/>
            <person name="Elkadiri S."/>
            <person name="Gnanaolivu R."/>
            <person name="Hughes D."/>
            <person name="Lee S."/>
            <person name="Li M."/>
            <person name="Ming W."/>
            <person name="Munidasa M."/>
            <person name="Muniz J."/>
            <person name="Nguyen L."/>
            <person name="Osuji N."/>
            <person name="Pu L.-L."/>
            <person name="Puazo M."/>
            <person name="Skinner E."/>
            <person name="Qu C."/>
            <person name="Quiroz J."/>
            <person name="Raj R."/>
            <person name="Weissenberger G."/>
            <person name="Xin Y."/>
            <person name="Zou X."/>
            <person name="Han Y."/>
            <person name="Worley K."/>
            <person name="Muzny D."/>
            <person name="Gibbs R."/>
        </authorList>
    </citation>
    <scope>NUCLEOTIDE SEQUENCE</scope>
    <source>
        <strain evidence="3">HAZT.00-mixed</strain>
        <tissue evidence="3">Whole organism</tissue>
    </source>
</reference>
<keyword evidence="1" id="KW-0732">Signal</keyword>
<evidence type="ECO:0000256" key="2">
    <source>
        <dbReference type="ARBA" id="ARBA00023180"/>
    </source>
</evidence>
<evidence type="ECO:0008006" key="4">
    <source>
        <dbReference type="Google" id="ProtNLM"/>
    </source>
</evidence>
<name>A0A6A0GXP2_HYAAZ</name>
<comment type="caution">
    <text evidence="3">The sequence shown here is derived from an EMBL/GenBank/DDBJ whole genome shotgun (WGS) entry which is preliminary data.</text>
</comment>
<proteinExistence type="predicted"/>
<dbReference type="CDD" id="cd23590">
    <property type="entry name" value="TFP_LU_ECD_Bou"/>
    <property type="match status" value="1"/>
</dbReference>
<reference evidence="3" key="2">
    <citation type="journal article" date="2018" name="Environ. Sci. Technol.">
        <title>The Toxicogenome of Hyalella azteca: A Model for Sediment Ecotoxicology and Evolutionary Toxicology.</title>
        <authorList>
            <person name="Poynton H.C."/>
            <person name="Hasenbein S."/>
            <person name="Benoit J.B."/>
            <person name="Sepulveda M.S."/>
            <person name="Poelchau M.F."/>
            <person name="Hughes D.S.T."/>
            <person name="Murali S.C."/>
            <person name="Chen S."/>
            <person name="Glastad K.M."/>
            <person name="Goodisman M.A.D."/>
            <person name="Werren J.H."/>
            <person name="Vineis J.H."/>
            <person name="Bowen J.L."/>
            <person name="Friedrich M."/>
            <person name="Jones J."/>
            <person name="Robertson H.M."/>
            <person name="Feyereisen R."/>
            <person name="Mechler-Hickson A."/>
            <person name="Mathers N."/>
            <person name="Lee C.E."/>
            <person name="Colbourne J.K."/>
            <person name="Biales A."/>
            <person name="Johnston J.S."/>
            <person name="Wellborn G.A."/>
            <person name="Rosendale A.J."/>
            <person name="Cridge A.G."/>
            <person name="Munoz-Torres M.C."/>
            <person name="Bain P.A."/>
            <person name="Manny A.R."/>
            <person name="Major K.M."/>
            <person name="Lambert F.N."/>
            <person name="Vulpe C.D."/>
            <person name="Tuck P."/>
            <person name="Blalock B.J."/>
            <person name="Lin Y.Y."/>
            <person name="Smith M.E."/>
            <person name="Ochoa-Acuna H."/>
            <person name="Chen M.M."/>
            <person name="Childers C.P."/>
            <person name="Qu J."/>
            <person name="Dugan S."/>
            <person name="Lee S.L."/>
            <person name="Chao H."/>
            <person name="Dinh H."/>
            <person name="Han Y."/>
            <person name="Doddapaneni H."/>
            <person name="Worley K.C."/>
            <person name="Muzny D.M."/>
            <person name="Gibbs R.A."/>
            <person name="Richards S."/>
        </authorList>
    </citation>
    <scope>NUCLEOTIDE SEQUENCE</scope>
    <source>
        <strain evidence="3">HAZT.00-mixed</strain>
        <tissue evidence="3">Whole organism</tissue>
    </source>
</reference>
<dbReference type="EMBL" id="JQDR03011968">
    <property type="protein sequence ID" value="KAA0191951.1"/>
    <property type="molecule type" value="Genomic_DNA"/>
</dbReference>
<dbReference type="PANTHER" id="PTHR33562">
    <property type="entry name" value="ATILLA, ISOFORM B-RELATED-RELATED"/>
    <property type="match status" value="1"/>
</dbReference>
<sequence>MPECAALLCYQCSTLKSQFCGVSLPQHVHDPKNKSDYALWAHQAEPCDHVYSARYCIKTTGIYGGVLGTSRFCSSKDFGNYCELVTRPGDERQYYACVYTCSGNACNPASIKKLSVLLLLMSVLLVASH</sequence>
<evidence type="ECO:0000256" key="1">
    <source>
        <dbReference type="ARBA" id="ARBA00022729"/>
    </source>
</evidence>
<dbReference type="AlphaFoldDB" id="A0A6A0GXP2"/>
<reference evidence="3" key="3">
    <citation type="submission" date="2019-06" db="EMBL/GenBank/DDBJ databases">
        <authorList>
            <person name="Poynton C."/>
            <person name="Hasenbein S."/>
            <person name="Benoit J.B."/>
            <person name="Sepulveda M.S."/>
            <person name="Poelchau M.F."/>
            <person name="Murali S.C."/>
            <person name="Chen S."/>
            <person name="Glastad K.M."/>
            <person name="Werren J.H."/>
            <person name="Vineis J.H."/>
            <person name="Bowen J.L."/>
            <person name="Friedrich M."/>
            <person name="Jones J."/>
            <person name="Robertson H.M."/>
            <person name="Feyereisen R."/>
            <person name="Mechler-Hickson A."/>
            <person name="Mathers N."/>
            <person name="Lee C.E."/>
            <person name="Colbourne J.K."/>
            <person name="Biales A."/>
            <person name="Johnston J.S."/>
            <person name="Wellborn G.A."/>
            <person name="Rosendale A.J."/>
            <person name="Cridge A.G."/>
            <person name="Munoz-Torres M.C."/>
            <person name="Bain P.A."/>
            <person name="Manny A.R."/>
            <person name="Major K.M."/>
            <person name="Lambert F.N."/>
            <person name="Vulpe C.D."/>
            <person name="Tuck P."/>
            <person name="Blalock B.J."/>
            <person name="Lin Y.-Y."/>
            <person name="Smith M.E."/>
            <person name="Ochoa-Acuna H."/>
            <person name="Chen M.-J.M."/>
            <person name="Childers C.P."/>
            <person name="Qu J."/>
            <person name="Dugan S."/>
            <person name="Lee S.L."/>
            <person name="Chao H."/>
            <person name="Dinh H."/>
            <person name="Han Y."/>
            <person name="Doddapaneni H."/>
            <person name="Worley K.C."/>
            <person name="Muzny D.M."/>
            <person name="Gibbs R.A."/>
            <person name="Richards S."/>
        </authorList>
    </citation>
    <scope>NUCLEOTIDE SEQUENCE</scope>
    <source>
        <strain evidence="3">HAZT.00-mixed</strain>
        <tissue evidence="3">Whole organism</tissue>
    </source>
</reference>
<dbReference type="OrthoDB" id="8188641at2759"/>
<dbReference type="Proteomes" id="UP000711488">
    <property type="component" value="Unassembled WGS sequence"/>
</dbReference>
<dbReference type="InterPro" id="IPR031424">
    <property type="entry name" value="QVR-like"/>
</dbReference>